<dbReference type="EMBL" id="KT825491">
    <property type="protein sequence ID" value="AMN85533.1"/>
    <property type="molecule type" value="Genomic_DNA"/>
</dbReference>
<evidence type="ECO:0000256" key="1">
    <source>
        <dbReference type="SAM" id="MobiDB-lite"/>
    </source>
</evidence>
<dbReference type="AlphaFoldDB" id="A0A140GXJ4"/>
<accession>A0A140GXJ4</accession>
<feature type="region of interest" description="Disordered" evidence="1">
    <location>
        <begin position="281"/>
        <end position="300"/>
    </location>
</feature>
<proteinExistence type="predicted"/>
<reference evidence="2" key="1">
    <citation type="journal article" date="2016" name="J. Antimicrob. Chemother.">
        <title>Characterization of a genomic island harbouring a new vanD allele from Enterococcus faecium N15-508 isolated in Canada.</title>
        <authorList>
            <person name="Boyd D.A."/>
            <person name="Lalancette C."/>
            <person name="Levesque S."/>
            <person name="Golding G.R."/>
        </authorList>
    </citation>
    <scope>NUCLEOTIDE SEQUENCE</scope>
    <source>
        <strain evidence="2">N15-508</strain>
    </source>
</reference>
<name>A0A140GXJ4_ENTFC</name>
<feature type="compositionally biased region" description="Basic and acidic residues" evidence="1">
    <location>
        <begin position="289"/>
        <end position="300"/>
    </location>
</feature>
<organism evidence="2">
    <name type="scientific">Enterococcus faecium</name>
    <name type="common">Streptococcus faecium</name>
    <dbReference type="NCBI Taxonomy" id="1352"/>
    <lineage>
        <taxon>Bacteria</taxon>
        <taxon>Bacillati</taxon>
        <taxon>Bacillota</taxon>
        <taxon>Bacilli</taxon>
        <taxon>Lactobacillales</taxon>
        <taxon>Enterococcaceae</taxon>
        <taxon>Enterococcus</taxon>
    </lineage>
</organism>
<protein>
    <submittedName>
        <fullName evidence="2">Uncharacterized protein</fullName>
    </submittedName>
</protein>
<sequence>MNNEPLPQIHLIRDTDLITFAYELHIFAGDFLRESEFNIHSLVTNTGVDSVAIMGKNHMWLSDALHAYCSTADLHQMIFTTEYIGARAFLFHTDRKEDGRLYGDVMMLDLDTLRQDVKKNTLSPYGVDIYRPNGRMETVSLEKWHSMELYEKDALKSWGFCYRPEQVTEWQHHYSGMFSQWKEQAFSYMAQDLEELLNVGYMEAAQNPDTDMYRIPLGTARQMLLYDEAPVYRLLPSGPEKIPPIAAVRAGLWYENYREFAVTPEDLGAVDALVRRETDRLAGNRPKLHQSEKNHSTPER</sequence>
<evidence type="ECO:0000313" key="2">
    <source>
        <dbReference type="EMBL" id="AMN85533.1"/>
    </source>
</evidence>